<dbReference type="GeneID" id="28981372"/>
<evidence type="ECO:0000313" key="1">
    <source>
        <dbReference type="EMBL" id="KLT43657.1"/>
    </source>
</evidence>
<organism evidence="1 2">
    <name type="scientific">Cutaneotrichosporon oleaginosum</name>
    <dbReference type="NCBI Taxonomy" id="879819"/>
    <lineage>
        <taxon>Eukaryota</taxon>
        <taxon>Fungi</taxon>
        <taxon>Dikarya</taxon>
        <taxon>Basidiomycota</taxon>
        <taxon>Agaricomycotina</taxon>
        <taxon>Tremellomycetes</taxon>
        <taxon>Trichosporonales</taxon>
        <taxon>Trichosporonaceae</taxon>
        <taxon>Cutaneotrichosporon</taxon>
    </lineage>
</organism>
<keyword evidence="1" id="KW-0378">Hydrolase</keyword>
<dbReference type="AlphaFoldDB" id="A0A0J0XRG4"/>
<protein>
    <submittedName>
        <fullName evidence="1">p-loop containing nucleoside triphosphate hydrolase protein</fullName>
    </submittedName>
</protein>
<sequence length="225" mass="25036">MSRALHPPPFLPSSYLTMLTTMMTMDIDALAKRILSSAARRPERRFVVAIGGIPGSGKSTVAYPLIERINALAGSEVAMGLGTDGWHYSQAQLRAMPNSEMLFRRRGAHFTFDGDSYAAFVGRLDEPALQFPSFSHRDKDPVAEGGWIAPHHRIVVIEGLHSLLNIPPWSTAAHRYDEKVWVDTPVDEARQRLIRRHLNDGVEATLEAAKRRAEGSDQLNARTLQ</sequence>
<proteinExistence type="predicted"/>
<keyword evidence="2" id="KW-1185">Reference proteome</keyword>
<reference evidence="1 2" key="1">
    <citation type="submission" date="2015-03" db="EMBL/GenBank/DDBJ databases">
        <title>Genomics and transcriptomics of the oil-accumulating basidiomycete yeast T. oleaginosus allow insights into substrate utilization and the diverse evolutionary trajectories of mating systems in fungi.</title>
        <authorList>
            <consortium name="DOE Joint Genome Institute"/>
            <person name="Kourist R."/>
            <person name="Kracht O."/>
            <person name="Bracharz F."/>
            <person name="Lipzen A."/>
            <person name="Nolan M."/>
            <person name="Ohm R."/>
            <person name="Grigoriev I."/>
            <person name="Sun S."/>
            <person name="Heitman J."/>
            <person name="Bruck T."/>
            <person name="Nowrousian M."/>
        </authorList>
    </citation>
    <scope>NUCLEOTIDE SEQUENCE [LARGE SCALE GENOMIC DNA]</scope>
    <source>
        <strain evidence="1 2">IBC0246</strain>
    </source>
</reference>
<accession>A0A0J0XRG4</accession>
<dbReference type="InterPro" id="IPR027417">
    <property type="entry name" value="P-loop_NTPase"/>
</dbReference>
<dbReference type="OrthoDB" id="6362633at2759"/>
<dbReference type="SUPFAM" id="SSF52540">
    <property type="entry name" value="P-loop containing nucleoside triphosphate hydrolases"/>
    <property type="match status" value="1"/>
</dbReference>
<dbReference type="Gene3D" id="3.40.50.300">
    <property type="entry name" value="P-loop containing nucleotide triphosphate hydrolases"/>
    <property type="match status" value="3"/>
</dbReference>
<feature type="non-terminal residue" evidence="1">
    <location>
        <position position="225"/>
    </location>
</feature>
<dbReference type="STRING" id="879819.A0A0J0XRG4"/>
<dbReference type="GO" id="GO:0016787">
    <property type="term" value="F:hydrolase activity"/>
    <property type="evidence" value="ECO:0007669"/>
    <property type="project" value="UniProtKB-KW"/>
</dbReference>
<gene>
    <name evidence="1" type="ORF">CC85DRAFT_258342</name>
</gene>
<name>A0A0J0XRG4_9TREE</name>
<evidence type="ECO:0000313" key="2">
    <source>
        <dbReference type="Proteomes" id="UP000053611"/>
    </source>
</evidence>
<dbReference type="Proteomes" id="UP000053611">
    <property type="component" value="Unassembled WGS sequence"/>
</dbReference>
<dbReference type="EMBL" id="KQ087193">
    <property type="protein sequence ID" value="KLT43657.1"/>
    <property type="molecule type" value="Genomic_DNA"/>
</dbReference>